<reference evidence="2" key="1">
    <citation type="journal article" date="2021" name="Proc. Natl. Acad. Sci. U.S.A.">
        <title>A Catalog of Tens of Thousands of Viruses from Human Metagenomes Reveals Hidden Associations with Chronic Diseases.</title>
        <authorList>
            <person name="Tisza M.J."/>
            <person name="Buck C.B."/>
        </authorList>
    </citation>
    <scope>NUCLEOTIDE SEQUENCE</scope>
    <source>
        <strain evidence="2">CtbbV81</strain>
    </source>
</reference>
<organism evidence="2">
    <name type="scientific">Siphoviridae sp. ctbbV81</name>
    <dbReference type="NCBI Taxonomy" id="2827900"/>
    <lineage>
        <taxon>Viruses</taxon>
        <taxon>Duplodnaviria</taxon>
        <taxon>Heunggongvirae</taxon>
        <taxon>Uroviricota</taxon>
        <taxon>Caudoviricetes</taxon>
    </lineage>
</organism>
<protein>
    <submittedName>
        <fullName evidence="2">Chitin synthase regulator</fullName>
    </submittedName>
</protein>
<accession>A0A8S5TQK9</accession>
<proteinExistence type="predicted"/>
<keyword evidence="1" id="KW-0812">Transmembrane</keyword>
<keyword evidence="1" id="KW-1133">Transmembrane helix</keyword>
<name>A0A8S5TQK9_9CAUD</name>
<sequence length="38" mass="4628">MSGSNKAYSTINIYLVYILIIFLFYFLFLFYCVTLRYL</sequence>
<evidence type="ECO:0000313" key="2">
    <source>
        <dbReference type="EMBL" id="DAF65425.1"/>
    </source>
</evidence>
<dbReference type="EMBL" id="BK032878">
    <property type="protein sequence ID" value="DAF65425.1"/>
    <property type="molecule type" value="Genomic_DNA"/>
</dbReference>
<feature type="transmembrane region" description="Helical" evidence="1">
    <location>
        <begin position="12"/>
        <end position="33"/>
    </location>
</feature>
<evidence type="ECO:0000256" key="1">
    <source>
        <dbReference type="SAM" id="Phobius"/>
    </source>
</evidence>
<keyword evidence="1" id="KW-0472">Membrane</keyword>